<accession>A0A915YJT8</accession>
<sequence>MNNTPQRLYSCLEGLSFDVQFNTSLLRIMLSLISLHFKSNVL</sequence>
<gene>
    <name evidence="1" type="ORF">AsAng_0049050</name>
</gene>
<keyword evidence="2" id="KW-1185">Reference proteome</keyword>
<dbReference type="AlphaFoldDB" id="A0A915YJT8"/>
<dbReference type="Proteomes" id="UP001060919">
    <property type="component" value="Chromosome"/>
</dbReference>
<evidence type="ECO:0000313" key="1">
    <source>
        <dbReference type="EMBL" id="BDS14133.1"/>
    </source>
</evidence>
<organism evidence="1 2">
    <name type="scientific">Aureispira anguillae</name>
    <dbReference type="NCBI Taxonomy" id="2864201"/>
    <lineage>
        <taxon>Bacteria</taxon>
        <taxon>Pseudomonadati</taxon>
        <taxon>Bacteroidota</taxon>
        <taxon>Saprospiria</taxon>
        <taxon>Saprospirales</taxon>
        <taxon>Saprospiraceae</taxon>
        <taxon>Aureispira</taxon>
    </lineage>
</organism>
<dbReference type="KEGG" id="aup:AsAng_0049050"/>
<proteinExistence type="predicted"/>
<name>A0A915YJT8_9BACT</name>
<evidence type="ECO:0000313" key="2">
    <source>
        <dbReference type="Proteomes" id="UP001060919"/>
    </source>
</evidence>
<reference evidence="1" key="1">
    <citation type="submission" date="2022-09" db="EMBL/GenBank/DDBJ databases">
        <title>Aureispira anguillicida sp. nov., isolated from Leptocephalus of Japanese eel Anguilla japonica.</title>
        <authorList>
            <person name="Yuasa K."/>
            <person name="Mekata T."/>
            <person name="Ikunari K."/>
        </authorList>
    </citation>
    <scope>NUCLEOTIDE SEQUENCE</scope>
    <source>
        <strain evidence="1">EL160426</strain>
    </source>
</reference>
<protein>
    <submittedName>
        <fullName evidence="1">Uncharacterized protein</fullName>
    </submittedName>
</protein>
<dbReference type="EMBL" id="AP026867">
    <property type="protein sequence ID" value="BDS14133.1"/>
    <property type="molecule type" value="Genomic_DNA"/>
</dbReference>